<feature type="binding site" description="in other chain" evidence="6">
    <location>
        <begin position="125"/>
        <end position="133"/>
    </location>
    <ligand>
        <name>5-phospho-alpha-D-ribose 1-diphosphate</name>
        <dbReference type="ChEBI" id="CHEBI:58017"/>
        <note>ligand shared between dimeric partners</note>
    </ligand>
</feature>
<dbReference type="InterPro" id="IPR023031">
    <property type="entry name" value="OPRT"/>
</dbReference>
<dbReference type="GO" id="GO:0004588">
    <property type="term" value="F:orotate phosphoribosyltransferase activity"/>
    <property type="evidence" value="ECO:0007669"/>
    <property type="project" value="UniProtKB-UniRule"/>
</dbReference>
<dbReference type="InterPro" id="IPR029057">
    <property type="entry name" value="PRTase-like"/>
</dbReference>
<organism evidence="8 9">
    <name type="scientific">Pediococcus acidilactici</name>
    <dbReference type="NCBI Taxonomy" id="1254"/>
    <lineage>
        <taxon>Bacteria</taxon>
        <taxon>Bacillati</taxon>
        <taxon>Bacillota</taxon>
        <taxon>Bacilli</taxon>
        <taxon>Lactobacillales</taxon>
        <taxon>Lactobacillaceae</taxon>
        <taxon>Pediococcus</taxon>
        <taxon>Pediococcus acidilactici group</taxon>
    </lineage>
</organism>
<comment type="pathway">
    <text evidence="1 6">Pyrimidine metabolism; UMP biosynthesis via de novo pathway; UMP from orotate: step 1/2.</text>
</comment>
<comment type="function">
    <text evidence="6">Catalyzes the transfer of a ribosyl phosphate group from 5-phosphoribose 1-diphosphate to orotate, leading to the formation of orotidine monophosphate (OMP).</text>
</comment>
<dbReference type="Pfam" id="PF00156">
    <property type="entry name" value="Pribosyltran"/>
    <property type="match status" value="1"/>
</dbReference>
<keyword evidence="5 6" id="KW-0665">Pyrimidine biosynthesis</keyword>
<evidence type="ECO:0000256" key="1">
    <source>
        <dbReference type="ARBA" id="ARBA00004889"/>
    </source>
</evidence>
<evidence type="ECO:0000256" key="4">
    <source>
        <dbReference type="ARBA" id="ARBA00022679"/>
    </source>
</evidence>
<evidence type="ECO:0000313" key="8">
    <source>
        <dbReference type="EMBL" id="MDV2911577.1"/>
    </source>
</evidence>
<dbReference type="SUPFAM" id="SSF53271">
    <property type="entry name" value="PRTase-like"/>
    <property type="match status" value="1"/>
</dbReference>
<dbReference type="Proteomes" id="UP001280415">
    <property type="component" value="Unassembled WGS sequence"/>
</dbReference>
<evidence type="ECO:0000259" key="7">
    <source>
        <dbReference type="Pfam" id="PF00156"/>
    </source>
</evidence>
<keyword evidence="6" id="KW-0460">Magnesium</keyword>
<dbReference type="RefSeq" id="WP_317052272.1">
    <property type="nucleotide sequence ID" value="NZ_CP140878.1"/>
</dbReference>
<comment type="subunit">
    <text evidence="6">Homodimer.</text>
</comment>
<protein>
    <recommendedName>
        <fullName evidence="2 6">Orotate phosphoribosyltransferase</fullName>
        <shortName evidence="6">OPRT</shortName>
        <shortName evidence="6">OPRTase</shortName>
        <ecNumber evidence="2 6">2.4.2.10</ecNumber>
    </recommendedName>
</protein>
<comment type="cofactor">
    <cofactor evidence="6">
        <name>Mg(2+)</name>
        <dbReference type="ChEBI" id="CHEBI:18420"/>
    </cofactor>
</comment>
<keyword evidence="3 6" id="KW-0328">Glycosyltransferase</keyword>
<evidence type="ECO:0000256" key="5">
    <source>
        <dbReference type="ARBA" id="ARBA00022975"/>
    </source>
</evidence>
<accession>A0AAW8YN56</accession>
<feature type="binding site" evidence="6">
    <location>
        <position position="103"/>
    </location>
    <ligand>
        <name>5-phospho-alpha-D-ribose 1-diphosphate</name>
        <dbReference type="ChEBI" id="CHEBI:58017"/>
        <note>ligand shared between dimeric partners</note>
    </ligand>
</feature>
<comment type="similarity">
    <text evidence="6">Belongs to the purine/pyrimidine phosphoribosyltransferase family. PyrE subfamily.</text>
</comment>
<dbReference type="InterPro" id="IPR000836">
    <property type="entry name" value="PRTase_dom"/>
</dbReference>
<keyword evidence="4 6" id="KW-0808">Transferase</keyword>
<proteinExistence type="inferred from homology"/>
<dbReference type="AlphaFoldDB" id="A0AAW8YN56"/>
<sequence length="217" mass="23742">MTETQTQAAIIQQLLELQAIQVKPDAPFTYASGIKSPIYTDLRMTISKPALRKQIATGLSELIRQFYPTATVIGGVATAGIPHAAWVAEELELPLIYVRSKPKDHGAGKQIEGALQAADQVVLIDDLISTGGSVLKAGKAVRQTSAQLLGVASIFSYQLPDAHQNFAAEETQLHSLIDYHQLIDYLATQQQLTPAQLDSARTWHQDPWQWDATTTIK</sequence>
<dbReference type="PANTHER" id="PTHR19278:SF9">
    <property type="entry name" value="URIDINE 5'-MONOPHOSPHATE SYNTHASE"/>
    <property type="match status" value="1"/>
</dbReference>
<dbReference type="CDD" id="cd06223">
    <property type="entry name" value="PRTases_typeI"/>
    <property type="match status" value="1"/>
</dbReference>
<comment type="caution">
    <text evidence="8">The sequence shown here is derived from an EMBL/GenBank/DDBJ whole genome shotgun (WGS) entry which is preliminary data.</text>
</comment>
<evidence type="ECO:0000256" key="6">
    <source>
        <dbReference type="HAMAP-Rule" id="MF_01208"/>
    </source>
</evidence>
<evidence type="ECO:0000313" key="9">
    <source>
        <dbReference type="Proteomes" id="UP001280415"/>
    </source>
</evidence>
<dbReference type="GO" id="GO:0019856">
    <property type="term" value="P:pyrimidine nucleobase biosynthetic process"/>
    <property type="evidence" value="ECO:0007669"/>
    <property type="project" value="TreeGrafter"/>
</dbReference>
<reference evidence="8" key="1">
    <citation type="journal article" date="2023" name="PeerJ">
        <title>Selection and evaluation of lactic acid bacteria from chicken feces in Thailand as potential probiotics.</title>
        <authorList>
            <person name="Khurajog B."/>
            <person name="Disastra Y."/>
            <person name="Lawwyne L.D."/>
            <person name="Sirichokchatchawan W."/>
            <person name="Niyomtham W."/>
            <person name="Yindee J."/>
            <person name="Hampson D.J."/>
            <person name="Prapasarakul N."/>
        </authorList>
    </citation>
    <scope>NUCLEOTIDE SEQUENCE</scope>
    <source>
        <strain evidence="8">BF14</strain>
    </source>
</reference>
<feature type="binding site" evidence="6">
    <location>
        <position position="99"/>
    </location>
    <ligand>
        <name>5-phospho-alpha-D-ribose 1-diphosphate</name>
        <dbReference type="ChEBI" id="CHEBI:58017"/>
        <note>ligand shared between dimeric partners</note>
    </ligand>
</feature>
<dbReference type="InterPro" id="IPR004467">
    <property type="entry name" value="Or_phspho_trans_dom"/>
</dbReference>
<dbReference type="HAMAP" id="MF_01208">
    <property type="entry name" value="PyrE"/>
    <property type="match status" value="1"/>
</dbReference>
<dbReference type="EC" id="2.4.2.10" evidence="2 6"/>
<reference evidence="8" key="2">
    <citation type="submission" date="2023-10" db="EMBL/GenBank/DDBJ databases">
        <authorList>
            <person name="Khurajog B."/>
        </authorList>
    </citation>
    <scope>NUCLEOTIDE SEQUENCE</scope>
    <source>
        <strain evidence="8">BF14</strain>
    </source>
</reference>
<feature type="domain" description="Phosphoribosyltransferase" evidence="7">
    <location>
        <begin position="49"/>
        <end position="155"/>
    </location>
</feature>
<dbReference type="GO" id="GO:0044205">
    <property type="term" value="P:'de novo' UMP biosynthetic process"/>
    <property type="evidence" value="ECO:0007669"/>
    <property type="project" value="UniProtKB-UniRule"/>
</dbReference>
<dbReference type="PANTHER" id="PTHR19278">
    <property type="entry name" value="OROTATE PHOSPHORIBOSYLTRANSFERASE"/>
    <property type="match status" value="1"/>
</dbReference>
<evidence type="ECO:0000256" key="3">
    <source>
        <dbReference type="ARBA" id="ARBA00022676"/>
    </source>
</evidence>
<name>A0AAW8YN56_PEDAC</name>
<comment type="catalytic activity">
    <reaction evidence="6">
        <text>orotidine 5'-phosphate + diphosphate = orotate + 5-phospho-alpha-D-ribose 1-diphosphate</text>
        <dbReference type="Rhea" id="RHEA:10380"/>
        <dbReference type="ChEBI" id="CHEBI:30839"/>
        <dbReference type="ChEBI" id="CHEBI:33019"/>
        <dbReference type="ChEBI" id="CHEBI:57538"/>
        <dbReference type="ChEBI" id="CHEBI:58017"/>
        <dbReference type="EC" id="2.4.2.10"/>
    </reaction>
</comment>
<dbReference type="EMBL" id="JAWJAX010000007">
    <property type="protein sequence ID" value="MDV2911577.1"/>
    <property type="molecule type" value="Genomic_DNA"/>
</dbReference>
<evidence type="ECO:0000256" key="2">
    <source>
        <dbReference type="ARBA" id="ARBA00011971"/>
    </source>
</evidence>
<dbReference type="NCBIfam" id="TIGR00336">
    <property type="entry name" value="pyrE"/>
    <property type="match status" value="1"/>
</dbReference>
<dbReference type="GO" id="GO:0000287">
    <property type="term" value="F:magnesium ion binding"/>
    <property type="evidence" value="ECO:0007669"/>
    <property type="project" value="UniProtKB-UniRule"/>
</dbReference>
<dbReference type="Gene3D" id="3.40.50.2020">
    <property type="match status" value="1"/>
</dbReference>
<gene>
    <name evidence="6 8" type="primary">pyrE</name>
    <name evidence="8" type="ORF">R0H03_06845</name>
</gene>
<feature type="binding site" evidence="6">
    <location>
        <position position="129"/>
    </location>
    <ligand>
        <name>orotate</name>
        <dbReference type="ChEBI" id="CHEBI:30839"/>
    </ligand>
</feature>
<feature type="binding site" evidence="6">
    <location>
        <position position="105"/>
    </location>
    <ligand>
        <name>5-phospho-alpha-D-ribose 1-diphosphate</name>
        <dbReference type="ChEBI" id="CHEBI:58017"/>
        <note>ligand shared between dimeric partners</note>
    </ligand>
</feature>
<comment type="caution">
    <text evidence="6">Lacks conserved residue(s) required for the propagation of feature annotation.</text>
</comment>